<keyword evidence="3" id="KW-1185">Reference proteome</keyword>
<reference evidence="2" key="1">
    <citation type="submission" date="2007-07" db="EMBL/GenBank/DDBJ databases">
        <title>PCAP assembly of the Caenorhabditis remanei genome.</title>
        <authorList>
            <consortium name="The Caenorhabditis remanei Sequencing Consortium"/>
            <person name="Wilson R.K."/>
        </authorList>
    </citation>
    <scope>NUCLEOTIDE SEQUENCE [LARGE SCALE GENOMIC DNA]</scope>
    <source>
        <strain evidence="2">PB4641</strain>
    </source>
</reference>
<protein>
    <submittedName>
        <fullName evidence="2">Uncharacterized protein</fullName>
    </submittedName>
</protein>
<dbReference type="EMBL" id="DS268415">
    <property type="protein sequence ID" value="EFP11209.1"/>
    <property type="molecule type" value="Genomic_DNA"/>
</dbReference>
<dbReference type="FunCoup" id="E3LTV9">
    <property type="interactions" value="144"/>
</dbReference>
<dbReference type="STRING" id="31234.E3LTV9"/>
<dbReference type="eggNOG" id="KOG1052">
    <property type="taxonomic scope" value="Eukaryota"/>
</dbReference>
<dbReference type="InParanoid" id="E3LTV9"/>
<feature type="transmembrane region" description="Helical" evidence="1">
    <location>
        <begin position="157"/>
        <end position="175"/>
    </location>
</feature>
<evidence type="ECO:0000256" key="1">
    <source>
        <dbReference type="SAM" id="Phobius"/>
    </source>
</evidence>
<dbReference type="PANTHER" id="PTHR22714">
    <property type="entry name" value="PROTEIN CBG02446-RELATED"/>
    <property type="match status" value="1"/>
</dbReference>
<organism evidence="3">
    <name type="scientific">Caenorhabditis remanei</name>
    <name type="common">Caenorhabditis vulgaris</name>
    <dbReference type="NCBI Taxonomy" id="31234"/>
    <lineage>
        <taxon>Eukaryota</taxon>
        <taxon>Metazoa</taxon>
        <taxon>Ecdysozoa</taxon>
        <taxon>Nematoda</taxon>
        <taxon>Chromadorea</taxon>
        <taxon>Rhabditida</taxon>
        <taxon>Rhabditina</taxon>
        <taxon>Rhabditomorpha</taxon>
        <taxon>Rhabditoidea</taxon>
        <taxon>Rhabditidae</taxon>
        <taxon>Peloderinae</taxon>
        <taxon>Caenorhabditis</taxon>
    </lineage>
</organism>
<evidence type="ECO:0000313" key="3">
    <source>
        <dbReference type="Proteomes" id="UP000008281"/>
    </source>
</evidence>
<dbReference type="HOGENOM" id="CLU_055513_0_0_1"/>
<dbReference type="SUPFAM" id="SSF53850">
    <property type="entry name" value="Periplasmic binding protein-like II"/>
    <property type="match status" value="1"/>
</dbReference>
<proteinExistence type="predicted"/>
<feature type="transmembrane region" description="Helical" evidence="1">
    <location>
        <begin position="428"/>
        <end position="448"/>
    </location>
</feature>
<sequence>MSWSPLGRPIRVGLFEHDPDAFNCFRRMPKKPCAKPGAEMEIISMVMKILDWQWEVVSLCFLKLFFILILKIDTEKEFDVVNDFGNPKPDGNFSGIMGLLAEDKIDMSGLSMRITPARMAFAHFTFPIRYFQQVYIIKRPPENDFRNFVFAPFTTDMWLLLLATIMGVSTMRFACALYWDSRVGSKFNIYTSSVLVSLVWLADHSQFLFFQETFGLMLKQRVQDPTVISTMLLEGFLIVAMMSIAQYYQTSMNSRLTAPPSSRIPFYHQNQLIELLLEKETYLTYYFNLSLEGSTEKNEYNIKRALAMNPIVVRAKEVDLIKEIQKGGVFYSTYDIEFLPQAVSVWDKRQGLTVIRDTSGILSYVAFGFSISNRKLCQMFNKALLKILPGIASITLGPGYGTKKQAEDITVQVKKTRLSFKKHLEQLFYIYLIGCGIAVVFFIIEKIFYRVRVLNRQKVCFCVPSKPPRIRCDTPMYFHSVTLLTTLKTLFIPINKI</sequence>
<keyword evidence="1" id="KW-0472">Membrane</keyword>
<dbReference type="Gene3D" id="3.40.190.10">
    <property type="entry name" value="Periplasmic binding protein-like II"/>
    <property type="match status" value="1"/>
</dbReference>
<dbReference type="PANTHER" id="PTHR22714:SF3">
    <property type="entry name" value="PBPE DOMAIN-CONTAINING PROTEIN"/>
    <property type="match status" value="1"/>
</dbReference>
<accession>E3LTV9</accession>
<dbReference type="Proteomes" id="UP000008281">
    <property type="component" value="Unassembled WGS sequence"/>
</dbReference>
<keyword evidence="1" id="KW-1133">Transmembrane helix</keyword>
<feature type="transmembrane region" description="Helical" evidence="1">
    <location>
        <begin position="383"/>
        <end position="401"/>
    </location>
</feature>
<name>E3LTV9_CAERE</name>
<dbReference type="InterPro" id="IPR040128">
    <property type="entry name" value="T25E4.2-like"/>
</dbReference>
<feature type="transmembrane region" description="Helical" evidence="1">
    <location>
        <begin position="227"/>
        <end position="248"/>
    </location>
</feature>
<gene>
    <name evidence="2" type="ORF">CRE_30974</name>
</gene>
<dbReference type="OrthoDB" id="9997229at2759"/>
<dbReference type="AlphaFoldDB" id="E3LTV9"/>
<keyword evidence="1" id="KW-0812">Transmembrane</keyword>
<evidence type="ECO:0000313" key="2">
    <source>
        <dbReference type="EMBL" id="EFP11209.1"/>
    </source>
</evidence>
<dbReference type="OMA" id="ACALYWD"/>
<feature type="transmembrane region" description="Helical" evidence="1">
    <location>
        <begin position="187"/>
        <end position="207"/>
    </location>
</feature>